<name>A0A4Q9MPG6_9APHY</name>
<protein>
    <submittedName>
        <fullName evidence="1">Uncharacterized protein</fullName>
    </submittedName>
</protein>
<sequence length="132" mass="14520">MFTSIFITFYDRATDYQLPLVELPRPPWVQTNLSALTLDTVTPSPGGHVQASFGDNDFSTKGGQKYLAWFNGLTFELTEVGRNGKVQVPEGLQGIVYVAVVLSPQGRSRKQLTLVSGFNIAVFNFPSFAENS</sequence>
<dbReference type="AlphaFoldDB" id="A0A4Q9MPG6"/>
<dbReference type="OrthoDB" id="1001765at2759"/>
<organism evidence="1">
    <name type="scientific">Dichomitus squalens</name>
    <dbReference type="NCBI Taxonomy" id="114155"/>
    <lineage>
        <taxon>Eukaryota</taxon>
        <taxon>Fungi</taxon>
        <taxon>Dikarya</taxon>
        <taxon>Basidiomycota</taxon>
        <taxon>Agaricomycotina</taxon>
        <taxon>Agaricomycetes</taxon>
        <taxon>Polyporales</taxon>
        <taxon>Polyporaceae</taxon>
        <taxon>Dichomitus</taxon>
    </lineage>
</organism>
<gene>
    <name evidence="1" type="ORF">BD311DRAFT_806193</name>
</gene>
<dbReference type="Proteomes" id="UP000292957">
    <property type="component" value="Unassembled WGS sequence"/>
</dbReference>
<evidence type="ECO:0000313" key="1">
    <source>
        <dbReference type="EMBL" id="TBU29415.1"/>
    </source>
</evidence>
<proteinExistence type="predicted"/>
<reference evidence="1" key="1">
    <citation type="submission" date="2019-01" db="EMBL/GenBank/DDBJ databases">
        <title>Draft genome sequences of three monokaryotic isolates of the white-rot basidiomycete fungus Dichomitus squalens.</title>
        <authorList>
            <consortium name="DOE Joint Genome Institute"/>
            <person name="Lopez S.C."/>
            <person name="Andreopoulos B."/>
            <person name="Pangilinan J."/>
            <person name="Lipzen A."/>
            <person name="Riley R."/>
            <person name="Ahrendt S."/>
            <person name="Ng V."/>
            <person name="Barry K."/>
            <person name="Daum C."/>
            <person name="Grigoriev I.V."/>
            <person name="Hilden K.S."/>
            <person name="Makela M.R."/>
            <person name="de Vries R.P."/>
        </authorList>
    </citation>
    <scope>NUCLEOTIDE SEQUENCE [LARGE SCALE GENOMIC DNA]</scope>
    <source>
        <strain evidence="1">OM18370.1</strain>
    </source>
</reference>
<accession>A0A4Q9MPG6</accession>
<dbReference type="EMBL" id="ML143413">
    <property type="protein sequence ID" value="TBU29415.1"/>
    <property type="molecule type" value="Genomic_DNA"/>
</dbReference>